<comment type="cofactor">
    <cofactor evidence="6">
        <name>Zn(2+)</name>
        <dbReference type="ChEBI" id="CHEBI:29105"/>
    </cofactor>
    <text evidence="6">Binds 1 zinc ion per subunit.</text>
</comment>
<evidence type="ECO:0000259" key="8">
    <source>
        <dbReference type="Pfam" id="PF01435"/>
    </source>
</evidence>
<evidence type="ECO:0000313" key="10">
    <source>
        <dbReference type="Proteomes" id="UP000320244"/>
    </source>
</evidence>
<dbReference type="InterPro" id="IPR052173">
    <property type="entry name" value="Beta-lactam_resp_regulator"/>
</dbReference>
<evidence type="ECO:0000256" key="3">
    <source>
        <dbReference type="ARBA" id="ARBA00022801"/>
    </source>
</evidence>
<evidence type="ECO:0000256" key="1">
    <source>
        <dbReference type="ARBA" id="ARBA00022670"/>
    </source>
</evidence>
<dbReference type="GO" id="GO:0006508">
    <property type="term" value="P:proteolysis"/>
    <property type="evidence" value="ECO:0007669"/>
    <property type="project" value="UniProtKB-KW"/>
</dbReference>
<reference evidence="9 10" key="1">
    <citation type="submission" date="2019-05" db="EMBL/GenBank/DDBJ databases">
        <authorList>
            <person name="Lee S.D."/>
        </authorList>
    </citation>
    <scope>NUCLEOTIDE SEQUENCE [LARGE SCALE GENOMIC DNA]</scope>
    <source>
        <strain evidence="9 10">C5-26</strain>
    </source>
</reference>
<dbReference type="RefSeq" id="WP_146317221.1">
    <property type="nucleotide sequence ID" value="NZ_VCQV01000017.1"/>
</dbReference>
<feature type="transmembrane region" description="Helical" evidence="7">
    <location>
        <begin position="39"/>
        <end position="61"/>
    </location>
</feature>
<name>A0A563DZT2_9MICO</name>
<proteinExistence type="inferred from homology"/>
<dbReference type="AlphaFoldDB" id="A0A563DZT2"/>
<evidence type="ECO:0000256" key="2">
    <source>
        <dbReference type="ARBA" id="ARBA00022723"/>
    </source>
</evidence>
<dbReference type="InterPro" id="IPR001915">
    <property type="entry name" value="Peptidase_M48"/>
</dbReference>
<keyword evidence="3 6" id="KW-0378">Hydrolase</keyword>
<evidence type="ECO:0000256" key="4">
    <source>
        <dbReference type="ARBA" id="ARBA00022833"/>
    </source>
</evidence>
<keyword evidence="7" id="KW-0812">Transmembrane</keyword>
<evidence type="ECO:0000256" key="7">
    <source>
        <dbReference type="SAM" id="Phobius"/>
    </source>
</evidence>
<dbReference type="PANTHER" id="PTHR34978:SF3">
    <property type="entry name" value="SLR0241 PROTEIN"/>
    <property type="match status" value="1"/>
</dbReference>
<evidence type="ECO:0000256" key="6">
    <source>
        <dbReference type="RuleBase" id="RU003983"/>
    </source>
</evidence>
<dbReference type="Proteomes" id="UP000320244">
    <property type="component" value="Unassembled WGS sequence"/>
</dbReference>
<keyword evidence="10" id="KW-1185">Reference proteome</keyword>
<comment type="caution">
    <text evidence="9">The sequence shown here is derived from an EMBL/GenBank/DDBJ whole genome shotgun (WGS) entry which is preliminary data.</text>
</comment>
<dbReference type="GO" id="GO:0046872">
    <property type="term" value="F:metal ion binding"/>
    <property type="evidence" value="ECO:0007669"/>
    <property type="project" value="UniProtKB-KW"/>
</dbReference>
<organism evidence="9 10">
    <name type="scientific">Leekyejoonella antrihumi</name>
    <dbReference type="NCBI Taxonomy" id="1660198"/>
    <lineage>
        <taxon>Bacteria</taxon>
        <taxon>Bacillati</taxon>
        <taxon>Actinomycetota</taxon>
        <taxon>Actinomycetes</taxon>
        <taxon>Micrococcales</taxon>
        <taxon>Dermacoccaceae</taxon>
        <taxon>Leekyejoonella</taxon>
    </lineage>
</organism>
<keyword evidence="7" id="KW-1133">Transmembrane helix</keyword>
<feature type="domain" description="Peptidase M48" evidence="8">
    <location>
        <begin position="119"/>
        <end position="196"/>
    </location>
</feature>
<dbReference type="Gene3D" id="3.30.2010.10">
    <property type="entry name" value="Metalloproteases ('zincins'), catalytic domain"/>
    <property type="match status" value="1"/>
</dbReference>
<dbReference type="PANTHER" id="PTHR34978">
    <property type="entry name" value="POSSIBLE SENSOR-TRANSDUCER PROTEIN BLAR"/>
    <property type="match status" value="1"/>
</dbReference>
<dbReference type="GO" id="GO:0004222">
    <property type="term" value="F:metalloendopeptidase activity"/>
    <property type="evidence" value="ECO:0007669"/>
    <property type="project" value="InterPro"/>
</dbReference>
<gene>
    <name evidence="9" type="ORF">FGL98_13150</name>
</gene>
<keyword evidence="7" id="KW-0472">Membrane</keyword>
<keyword evidence="4 6" id="KW-0862">Zinc</keyword>
<sequence>MLLQVEAAGLTGMTIALAGPVSAALARADWPARAPRAALLLWQAVGLGGGLGVLTAGMTLAAGSLDRRWLPGVLAVPSHWSRLGPAGWLGVAVTGGVGAWLAAATGTSAVRVATTRRAHRRFLDAIADARRVHAADDHTDLKVRLVDHPTAMAYCLPGIRPQIVLSRGALDTLSPGELTAVLAHEQAHARGRHDLVIQPFIAWSKTFPFLPTAARSVTAVRLLVEMLADDAALHHCPPSDLQQALRQVALAQAAGIEPDPADPPSDQLGARIDRMSATGRALPPATRALIYAAAIALVLTPPVVLLLS</sequence>
<reference evidence="9 10" key="2">
    <citation type="submission" date="2019-08" db="EMBL/GenBank/DDBJ databases">
        <title>Jejuicoccus antrihumi gen. nov., sp. nov., a new member of the family Dermacoccaceae isolated from a cave.</title>
        <authorList>
            <person name="Schumann P."/>
            <person name="Kim I.S."/>
        </authorList>
    </citation>
    <scope>NUCLEOTIDE SEQUENCE [LARGE SCALE GENOMIC DNA]</scope>
    <source>
        <strain evidence="9 10">C5-26</strain>
    </source>
</reference>
<dbReference type="CDD" id="cd07326">
    <property type="entry name" value="M56_BlaR1_MecR1_like"/>
    <property type="match status" value="1"/>
</dbReference>
<accession>A0A563DZT2</accession>
<keyword evidence="5 6" id="KW-0482">Metalloprotease</keyword>
<keyword evidence="1 6" id="KW-0645">Protease</keyword>
<feature type="transmembrane region" description="Helical" evidence="7">
    <location>
        <begin position="288"/>
        <end position="307"/>
    </location>
</feature>
<dbReference type="EMBL" id="VCQV01000017">
    <property type="protein sequence ID" value="TWP35747.1"/>
    <property type="molecule type" value="Genomic_DNA"/>
</dbReference>
<keyword evidence="2" id="KW-0479">Metal-binding</keyword>
<evidence type="ECO:0000313" key="9">
    <source>
        <dbReference type="EMBL" id="TWP35747.1"/>
    </source>
</evidence>
<dbReference type="Pfam" id="PF01435">
    <property type="entry name" value="Peptidase_M48"/>
    <property type="match status" value="1"/>
</dbReference>
<comment type="similarity">
    <text evidence="6">Belongs to the peptidase M48 family.</text>
</comment>
<protein>
    <submittedName>
        <fullName evidence="9">M56 family metallopeptidase</fullName>
    </submittedName>
</protein>
<evidence type="ECO:0000256" key="5">
    <source>
        <dbReference type="ARBA" id="ARBA00023049"/>
    </source>
</evidence>
<dbReference type="OrthoDB" id="9785340at2"/>